<dbReference type="NCBIfam" id="TIGR04294">
    <property type="entry name" value="pre_pil_HX9DG"/>
    <property type="match status" value="1"/>
</dbReference>
<dbReference type="InterPro" id="IPR027558">
    <property type="entry name" value="Pre_pil_HX9DG_C"/>
</dbReference>
<evidence type="ECO:0000313" key="2">
    <source>
        <dbReference type="EMBL" id="TWT65626.1"/>
    </source>
</evidence>
<dbReference type="Pfam" id="PF07596">
    <property type="entry name" value="SBP_bac_10"/>
    <property type="match status" value="1"/>
</dbReference>
<comment type="caution">
    <text evidence="2">The sequence shown here is derived from an EMBL/GenBank/DDBJ whole genome shotgun (WGS) entry which is preliminary data.</text>
</comment>
<dbReference type="AlphaFoldDB" id="A0A5C5XQY6"/>
<protein>
    <recommendedName>
        <fullName evidence="1">DUF1559 domain-containing protein</fullName>
    </recommendedName>
</protein>
<dbReference type="Gene3D" id="3.30.700.10">
    <property type="entry name" value="Glycoprotein, Type 4 Pilin"/>
    <property type="match status" value="1"/>
</dbReference>
<dbReference type="InterPro" id="IPR045584">
    <property type="entry name" value="Pilin-like"/>
</dbReference>
<name>A0A5C5XQY6_9PLAN</name>
<dbReference type="RefSeq" id="WP_145304379.1">
    <property type="nucleotide sequence ID" value="NZ_CP036319.1"/>
</dbReference>
<evidence type="ECO:0000313" key="3">
    <source>
        <dbReference type="Proteomes" id="UP000317238"/>
    </source>
</evidence>
<dbReference type="SUPFAM" id="SSF54523">
    <property type="entry name" value="Pili subunits"/>
    <property type="match status" value="1"/>
</dbReference>
<dbReference type="Proteomes" id="UP000317238">
    <property type="component" value="Unassembled WGS sequence"/>
</dbReference>
<dbReference type="OrthoDB" id="289947at2"/>
<dbReference type="InterPro" id="IPR011453">
    <property type="entry name" value="DUF1559"/>
</dbReference>
<gene>
    <name evidence="2" type="ORF">Pan14r_51730</name>
</gene>
<dbReference type="PANTHER" id="PTHR30093">
    <property type="entry name" value="GENERAL SECRETION PATHWAY PROTEIN G"/>
    <property type="match status" value="1"/>
</dbReference>
<reference evidence="2 3" key="1">
    <citation type="submission" date="2019-02" db="EMBL/GenBank/DDBJ databases">
        <title>Deep-cultivation of Planctomycetes and their phenomic and genomic characterization uncovers novel biology.</title>
        <authorList>
            <person name="Wiegand S."/>
            <person name="Jogler M."/>
            <person name="Boedeker C."/>
            <person name="Pinto D."/>
            <person name="Vollmers J."/>
            <person name="Rivas-Marin E."/>
            <person name="Kohn T."/>
            <person name="Peeters S.H."/>
            <person name="Heuer A."/>
            <person name="Rast P."/>
            <person name="Oberbeckmann S."/>
            <person name="Bunk B."/>
            <person name="Jeske O."/>
            <person name="Meyerdierks A."/>
            <person name="Storesund J.E."/>
            <person name="Kallscheuer N."/>
            <person name="Luecker S."/>
            <person name="Lage O.M."/>
            <person name="Pohl T."/>
            <person name="Merkel B.J."/>
            <person name="Hornburger P."/>
            <person name="Mueller R.-W."/>
            <person name="Bruemmer F."/>
            <person name="Labrenz M."/>
            <person name="Spormann A.M."/>
            <person name="Op Den Camp H."/>
            <person name="Overmann J."/>
            <person name="Amann R."/>
            <person name="Jetten M.S.M."/>
            <person name="Mascher T."/>
            <person name="Medema M.H."/>
            <person name="Devos D.P."/>
            <person name="Kaster A.-K."/>
            <person name="Ovreas L."/>
            <person name="Rohde M."/>
            <person name="Galperin M.Y."/>
            <person name="Jogler C."/>
        </authorList>
    </citation>
    <scope>NUCLEOTIDE SEQUENCE [LARGE SCALE GENOMIC DNA]</scope>
    <source>
        <strain evidence="2 3">Pan14r</strain>
    </source>
</reference>
<sequence length="325" mass="35322">MTRSRTGLTLTETLVSLAVVVVLVSVLVPAVQSVRESARRTTCQNNLRQIALAVQNHESVYGGLPDLYFGKFLRKPRAARDEFHFHSWRTAILPQLEQTALYEQIDIRLPATAAANQPNLNTAVSDFVCPSTSTPNAVVPDIMEYNNGAIPIKTIGTAARSDYEAIAGVNFKPAMAGSGDLSGVKFGPWGETRYSSDRTPISYNSGRFAGMSDGLSNTILIGERAGRPDWYRRGTPVDLYPYSDPSTGMDHHQAAWGISTHLWWLVFNCDQAINDDNSTGIFSFHVSGANVGIADGSVRFLSDKIDQEILNALVTSSAGDHASVQ</sequence>
<dbReference type="PANTHER" id="PTHR30093:SF2">
    <property type="entry name" value="TYPE II SECRETION SYSTEM PROTEIN H"/>
    <property type="match status" value="1"/>
</dbReference>
<organism evidence="2 3">
    <name type="scientific">Crateriforma conspicua</name>
    <dbReference type="NCBI Taxonomy" id="2527996"/>
    <lineage>
        <taxon>Bacteria</taxon>
        <taxon>Pseudomonadati</taxon>
        <taxon>Planctomycetota</taxon>
        <taxon>Planctomycetia</taxon>
        <taxon>Planctomycetales</taxon>
        <taxon>Planctomycetaceae</taxon>
        <taxon>Crateriforma</taxon>
    </lineage>
</organism>
<dbReference type="EMBL" id="SJPL01000002">
    <property type="protein sequence ID" value="TWT65626.1"/>
    <property type="molecule type" value="Genomic_DNA"/>
</dbReference>
<feature type="domain" description="DUF1559" evidence="1">
    <location>
        <begin position="32"/>
        <end position="308"/>
    </location>
</feature>
<keyword evidence="3" id="KW-1185">Reference proteome</keyword>
<accession>A0A5C5XQY6</accession>
<proteinExistence type="predicted"/>
<evidence type="ECO:0000259" key="1">
    <source>
        <dbReference type="Pfam" id="PF07596"/>
    </source>
</evidence>